<evidence type="ECO:0000256" key="1">
    <source>
        <dbReference type="SAM" id="MobiDB-lite"/>
    </source>
</evidence>
<evidence type="ECO:0000313" key="3">
    <source>
        <dbReference type="Proteomes" id="UP000799324"/>
    </source>
</evidence>
<evidence type="ECO:0000313" key="2">
    <source>
        <dbReference type="EMBL" id="KAF2651309.1"/>
    </source>
</evidence>
<reference evidence="2" key="1">
    <citation type="journal article" date="2020" name="Stud. Mycol.">
        <title>101 Dothideomycetes genomes: a test case for predicting lifestyles and emergence of pathogens.</title>
        <authorList>
            <person name="Haridas S."/>
            <person name="Albert R."/>
            <person name="Binder M."/>
            <person name="Bloem J."/>
            <person name="Labutti K."/>
            <person name="Salamov A."/>
            <person name="Andreopoulos B."/>
            <person name="Baker S."/>
            <person name="Barry K."/>
            <person name="Bills G."/>
            <person name="Bluhm B."/>
            <person name="Cannon C."/>
            <person name="Castanera R."/>
            <person name="Culley D."/>
            <person name="Daum C."/>
            <person name="Ezra D."/>
            <person name="Gonzalez J."/>
            <person name="Henrissat B."/>
            <person name="Kuo A."/>
            <person name="Liang C."/>
            <person name="Lipzen A."/>
            <person name="Lutzoni F."/>
            <person name="Magnuson J."/>
            <person name="Mondo S."/>
            <person name="Nolan M."/>
            <person name="Ohm R."/>
            <person name="Pangilinan J."/>
            <person name="Park H.-J."/>
            <person name="Ramirez L."/>
            <person name="Alfaro M."/>
            <person name="Sun H."/>
            <person name="Tritt A."/>
            <person name="Yoshinaga Y."/>
            <person name="Zwiers L.-H."/>
            <person name="Turgeon B."/>
            <person name="Goodwin S."/>
            <person name="Spatafora J."/>
            <person name="Crous P."/>
            <person name="Grigoriev I."/>
        </authorList>
    </citation>
    <scope>NUCLEOTIDE SEQUENCE</scope>
    <source>
        <strain evidence="2">CBS 122681</strain>
    </source>
</reference>
<organism evidence="2 3">
    <name type="scientific">Lophiostoma macrostomum CBS 122681</name>
    <dbReference type="NCBI Taxonomy" id="1314788"/>
    <lineage>
        <taxon>Eukaryota</taxon>
        <taxon>Fungi</taxon>
        <taxon>Dikarya</taxon>
        <taxon>Ascomycota</taxon>
        <taxon>Pezizomycotina</taxon>
        <taxon>Dothideomycetes</taxon>
        <taxon>Pleosporomycetidae</taxon>
        <taxon>Pleosporales</taxon>
        <taxon>Lophiostomataceae</taxon>
        <taxon>Lophiostoma</taxon>
    </lineage>
</organism>
<gene>
    <name evidence="2" type="ORF">K491DRAFT_99006</name>
</gene>
<proteinExistence type="predicted"/>
<dbReference type="Proteomes" id="UP000799324">
    <property type="component" value="Unassembled WGS sequence"/>
</dbReference>
<dbReference type="AlphaFoldDB" id="A0A6A6SUG1"/>
<feature type="region of interest" description="Disordered" evidence="1">
    <location>
        <begin position="55"/>
        <end position="78"/>
    </location>
</feature>
<feature type="compositionally biased region" description="Basic and acidic residues" evidence="1">
    <location>
        <begin position="55"/>
        <end position="64"/>
    </location>
</feature>
<name>A0A6A6SUG1_9PLEO</name>
<sequence>MPFLMTCGELGAILGCVPVSLYCIAYLCESHSATASRCTLSKSVQSSGLRIIKPQYRDDREQNRHHATTSSLSDGCPDNRPSIIWHRSGASPQSPSAVRIMPQNECDLASRVAATPQQCGGTERVAALQPYQIPRCTMSRNPDSSLQLLELPVRLRGCRTRYENAMEHSSHRITNLMR</sequence>
<dbReference type="EMBL" id="MU004429">
    <property type="protein sequence ID" value="KAF2651309.1"/>
    <property type="molecule type" value="Genomic_DNA"/>
</dbReference>
<accession>A0A6A6SUG1</accession>
<keyword evidence="3" id="KW-1185">Reference proteome</keyword>
<protein>
    <submittedName>
        <fullName evidence="2">Uncharacterized protein</fullName>
    </submittedName>
</protein>